<dbReference type="InterPro" id="IPR023796">
    <property type="entry name" value="Serpin_dom"/>
</dbReference>
<evidence type="ECO:0000256" key="2">
    <source>
        <dbReference type="RuleBase" id="RU000411"/>
    </source>
</evidence>
<dbReference type="OrthoDB" id="661148at2759"/>
<dbReference type="InterPro" id="IPR023795">
    <property type="entry name" value="Serpin_CS"/>
</dbReference>
<organism evidence="4 5">
    <name type="scientific">Hyaloscypha variabilis (strain UAMH 11265 / GT02V1 / F)</name>
    <name type="common">Meliniomyces variabilis</name>
    <dbReference type="NCBI Taxonomy" id="1149755"/>
    <lineage>
        <taxon>Eukaryota</taxon>
        <taxon>Fungi</taxon>
        <taxon>Dikarya</taxon>
        <taxon>Ascomycota</taxon>
        <taxon>Pezizomycotina</taxon>
        <taxon>Leotiomycetes</taxon>
        <taxon>Helotiales</taxon>
        <taxon>Hyaloscyphaceae</taxon>
        <taxon>Hyaloscypha</taxon>
        <taxon>Hyaloscypha variabilis</taxon>
    </lineage>
</organism>
<dbReference type="InterPro" id="IPR036186">
    <property type="entry name" value="Serpin_sf"/>
</dbReference>
<dbReference type="GO" id="GO:0004867">
    <property type="term" value="F:serine-type endopeptidase inhibitor activity"/>
    <property type="evidence" value="ECO:0007669"/>
    <property type="project" value="InterPro"/>
</dbReference>
<dbReference type="Proteomes" id="UP000235786">
    <property type="component" value="Unassembled WGS sequence"/>
</dbReference>
<keyword evidence="5" id="KW-1185">Reference proteome</keyword>
<dbReference type="Gene3D" id="3.30.497.10">
    <property type="entry name" value="Antithrombin, subunit I, domain 2"/>
    <property type="match status" value="1"/>
</dbReference>
<dbReference type="SMART" id="SM00093">
    <property type="entry name" value="SERPIN"/>
    <property type="match status" value="1"/>
</dbReference>
<comment type="similarity">
    <text evidence="1 2">Belongs to the serpin family.</text>
</comment>
<reference evidence="4 5" key="1">
    <citation type="submission" date="2016-04" db="EMBL/GenBank/DDBJ databases">
        <title>A degradative enzymes factory behind the ericoid mycorrhizal symbiosis.</title>
        <authorList>
            <consortium name="DOE Joint Genome Institute"/>
            <person name="Martino E."/>
            <person name="Morin E."/>
            <person name="Grelet G."/>
            <person name="Kuo A."/>
            <person name="Kohler A."/>
            <person name="Daghino S."/>
            <person name="Barry K."/>
            <person name="Choi C."/>
            <person name="Cichocki N."/>
            <person name="Clum A."/>
            <person name="Copeland A."/>
            <person name="Hainaut M."/>
            <person name="Haridas S."/>
            <person name="Labutti K."/>
            <person name="Lindquist E."/>
            <person name="Lipzen A."/>
            <person name="Khouja H.-R."/>
            <person name="Murat C."/>
            <person name="Ohm R."/>
            <person name="Olson A."/>
            <person name="Spatafora J."/>
            <person name="Veneault-Fourrey C."/>
            <person name="Henrissat B."/>
            <person name="Grigoriev I."/>
            <person name="Martin F."/>
            <person name="Perotto S."/>
        </authorList>
    </citation>
    <scope>NUCLEOTIDE SEQUENCE [LARGE SCALE GENOMIC DNA]</scope>
    <source>
        <strain evidence="4 5">F</strain>
    </source>
</reference>
<dbReference type="InterPro" id="IPR000215">
    <property type="entry name" value="Serpin_fam"/>
</dbReference>
<dbReference type="PANTHER" id="PTHR11461:SF211">
    <property type="entry name" value="GH10112P-RELATED"/>
    <property type="match status" value="1"/>
</dbReference>
<dbReference type="PANTHER" id="PTHR11461">
    <property type="entry name" value="SERINE PROTEASE INHIBITOR, SERPIN"/>
    <property type="match status" value="1"/>
</dbReference>
<dbReference type="InterPro" id="IPR042185">
    <property type="entry name" value="Serpin_sf_2"/>
</dbReference>
<evidence type="ECO:0000256" key="1">
    <source>
        <dbReference type="ARBA" id="ARBA00009500"/>
    </source>
</evidence>
<dbReference type="PROSITE" id="PS00284">
    <property type="entry name" value="SERPIN"/>
    <property type="match status" value="1"/>
</dbReference>
<accession>A0A2J6R992</accession>
<evidence type="ECO:0000313" key="4">
    <source>
        <dbReference type="EMBL" id="PMD35104.1"/>
    </source>
</evidence>
<dbReference type="Pfam" id="PF00079">
    <property type="entry name" value="Serpin"/>
    <property type="match status" value="1"/>
</dbReference>
<gene>
    <name evidence="4" type="ORF">L207DRAFT_517200</name>
</gene>
<dbReference type="EMBL" id="KZ613953">
    <property type="protein sequence ID" value="PMD35104.1"/>
    <property type="molecule type" value="Genomic_DNA"/>
</dbReference>
<evidence type="ECO:0000313" key="5">
    <source>
        <dbReference type="Proteomes" id="UP000235786"/>
    </source>
</evidence>
<feature type="domain" description="Serpin" evidence="3">
    <location>
        <begin position="14"/>
        <end position="384"/>
    </location>
</feature>
<protein>
    <recommendedName>
        <fullName evidence="3">Serpin domain-containing protein</fullName>
    </recommendedName>
</protein>
<dbReference type="InterPro" id="IPR042178">
    <property type="entry name" value="Serpin_sf_1"/>
</dbReference>
<evidence type="ECO:0000259" key="3">
    <source>
        <dbReference type="SMART" id="SM00093"/>
    </source>
</evidence>
<dbReference type="AlphaFoldDB" id="A0A2J6R992"/>
<dbReference type="SUPFAM" id="SSF56574">
    <property type="entry name" value="Serpins"/>
    <property type="match status" value="1"/>
</dbReference>
<dbReference type="STRING" id="1149755.A0A2J6R992"/>
<name>A0A2J6R992_HYAVF</name>
<dbReference type="Gene3D" id="2.30.39.10">
    <property type="entry name" value="Alpha-1-antitrypsin, domain 1"/>
    <property type="match status" value="1"/>
</dbReference>
<proteinExistence type="inferred from homology"/>
<sequence length="388" mass="42774">MDPTFVDVVNRFGLQLQALTLNPSESTGLCAMNIYHCLSMVAAGSKDANLAAFSQALGFDASKLNQALQNTVQLDAYSKTNTSVDFSSGSSIWHREDFILEKPWLETMQNTFGATVGPMELQPINDFIFRETKGKFKDLIKSGDLAGAVLILVACLYFKAKWQNPFEKRMTMAESDFHTWDGKTTPCAMMHKVDKMEYVENKEYQACFLPYQSGGNSGPQWKAAVILPKREGFDAMRDTLTGFSNRPEALVTLFRGVSSGQTASSRPVSEARTQKISLSLPRFSLKLHLDLIPSLKKLGLGPAFQPSGDFAPISTGPLMISRVTHDLFLEVNEEGTEMAAVTVVVMTKSRSRQVIKEMTVDRPFLFLVFDDASGLVLCGAVVNSMNVS</sequence>